<dbReference type="Proteomes" id="UP000479000">
    <property type="component" value="Unassembled WGS sequence"/>
</dbReference>
<dbReference type="EMBL" id="CADCXU010026106">
    <property type="protein sequence ID" value="CAB0013123.1"/>
    <property type="molecule type" value="Genomic_DNA"/>
</dbReference>
<accession>A0A6H5H9R6</accession>
<name>A0A6H5H9R6_9HEMI</name>
<dbReference type="AlphaFoldDB" id="A0A6H5H9R6"/>
<feature type="non-terminal residue" evidence="1">
    <location>
        <position position="53"/>
    </location>
</feature>
<evidence type="ECO:0000313" key="1">
    <source>
        <dbReference type="EMBL" id="CAB0013123.1"/>
    </source>
</evidence>
<evidence type="ECO:0000313" key="2">
    <source>
        <dbReference type="Proteomes" id="UP000479000"/>
    </source>
</evidence>
<protein>
    <submittedName>
        <fullName evidence="1">Uncharacterized protein</fullName>
    </submittedName>
</protein>
<organism evidence="1 2">
    <name type="scientific">Nesidiocoris tenuis</name>
    <dbReference type="NCBI Taxonomy" id="355587"/>
    <lineage>
        <taxon>Eukaryota</taxon>
        <taxon>Metazoa</taxon>
        <taxon>Ecdysozoa</taxon>
        <taxon>Arthropoda</taxon>
        <taxon>Hexapoda</taxon>
        <taxon>Insecta</taxon>
        <taxon>Pterygota</taxon>
        <taxon>Neoptera</taxon>
        <taxon>Paraneoptera</taxon>
        <taxon>Hemiptera</taxon>
        <taxon>Heteroptera</taxon>
        <taxon>Panheteroptera</taxon>
        <taxon>Cimicomorpha</taxon>
        <taxon>Miridae</taxon>
        <taxon>Dicyphina</taxon>
        <taxon>Nesidiocoris</taxon>
    </lineage>
</organism>
<sequence>MGTRAGRLSSTSESAFSSIWVPRLEIKVGEMWHLNQYDKTNRLKVQHCPSQSI</sequence>
<gene>
    <name evidence="1" type="ORF">NTEN_LOCUS17767</name>
</gene>
<keyword evidence="2" id="KW-1185">Reference proteome</keyword>
<proteinExistence type="predicted"/>
<reference evidence="1 2" key="1">
    <citation type="submission" date="2020-02" db="EMBL/GenBank/DDBJ databases">
        <authorList>
            <person name="Ferguson B K."/>
        </authorList>
    </citation>
    <scope>NUCLEOTIDE SEQUENCE [LARGE SCALE GENOMIC DNA]</scope>
</reference>